<dbReference type="Pfam" id="PF06827">
    <property type="entry name" value="zf-FPG_IleRS"/>
    <property type="match status" value="1"/>
</dbReference>
<evidence type="ECO:0000259" key="15">
    <source>
        <dbReference type="Pfam" id="PF08264"/>
    </source>
</evidence>
<keyword evidence="3 12" id="KW-0436">Ligase</keyword>
<dbReference type="Gene3D" id="3.90.740.10">
    <property type="entry name" value="Valyl/Leucyl/Isoleucyl-tRNA synthetase, editing domain"/>
    <property type="match status" value="1"/>
</dbReference>
<dbReference type="EMBL" id="JBHSDU010000015">
    <property type="protein sequence ID" value="MFC4314976.1"/>
    <property type="molecule type" value="Genomic_DNA"/>
</dbReference>
<feature type="binding site" evidence="12">
    <location>
        <position position="897"/>
    </location>
    <ligand>
        <name>Zn(2+)</name>
        <dbReference type="ChEBI" id="CHEBI:29105"/>
    </ligand>
</feature>
<feature type="binding site" evidence="12">
    <location>
        <position position="920"/>
    </location>
    <ligand>
        <name>Zn(2+)</name>
        <dbReference type="ChEBI" id="CHEBI:29105"/>
    </ligand>
</feature>
<feature type="domain" description="Aminoacyl-tRNA synthetase class Ia" evidence="13">
    <location>
        <begin position="27"/>
        <end position="637"/>
    </location>
</feature>
<evidence type="ECO:0000256" key="4">
    <source>
        <dbReference type="ARBA" id="ARBA00022723"/>
    </source>
</evidence>
<evidence type="ECO:0000256" key="1">
    <source>
        <dbReference type="ARBA" id="ARBA00006887"/>
    </source>
</evidence>
<feature type="short sequence motif" description="'KMSKS' region" evidence="12">
    <location>
        <begin position="599"/>
        <end position="603"/>
    </location>
</feature>
<dbReference type="Gene3D" id="3.40.50.620">
    <property type="entry name" value="HUPs"/>
    <property type="match status" value="2"/>
</dbReference>
<dbReference type="InterPro" id="IPR010663">
    <property type="entry name" value="Znf_FPG/IleRS"/>
</dbReference>
<evidence type="ECO:0000256" key="5">
    <source>
        <dbReference type="ARBA" id="ARBA00022741"/>
    </source>
</evidence>
<evidence type="ECO:0000256" key="2">
    <source>
        <dbReference type="ARBA" id="ARBA00022490"/>
    </source>
</evidence>
<comment type="domain">
    <text evidence="12">IleRS has two distinct active sites: one for aminoacylation and one for editing. The misactivated valine is translocated from the active site to the editing site, which sterically excludes the correctly activated isoleucine. The single editing site contains two valyl binding pockets, one specific for each substrate (Val-AMP or Val-tRNA(Ile)).</text>
</comment>
<evidence type="ECO:0000256" key="7">
    <source>
        <dbReference type="ARBA" id="ARBA00022840"/>
    </source>
</evidence>
<evidence type="ECO:0000256" key="6">
    <source>
        <dbReference type="ARBA" id="ARBA00022833"/>
    </source>
</evidence>
<feature type="binding site" evidence="12">
    <location>
        <position position="558"/>
    </location>
    <ligand>
        <name>L-isoleucyl-5'-AMP</name>
        <dbReference type="ChEBI" id="CHEBI:178002"/>
    </ligand>
</feature>
<feature type="domain" description="Methionyl/Valyl/Leucyl/Isoleucyl-tRNA synthetase anticodon-binding" evidence="15">
    <location>
        <begin position="682"/>
        <end position="834"/>
    </location>
</feature>
<dbReference type="InterPro" id="IPR013155">
    <property type="entry name" value="M/V/L/I-tRNA-synth_anticd-bd"/>
</dbReference>
<dbReference type="SUPFAM" id="SSF50677">
    <property type="entry name" value="ValRS/IleRS/LeuRS editing domain"/>
    <property type="match status" value="1"/>
</dbReference>
<dbReference type="InterPro" id="IPR023585">
    <property type="entry name" value="Ile-tRNA-ligase_type1"/>
</dbReference>
<dbReference type="RefSeq" id="WP_380606585.1">
    <property type="nucleotide sequence ID" value="NZ_JBHSDU010000015.1"/>
</dbReference>
<evidence type="ECO:0000313" key="16">
    <source>
        <dbReference type="EMBL" id="MFC4314976.1"/>
    </source>
</evidence>
<keyword evidence="4 12" id="KW-0479">Metal-binding</keyword>
<sequence>MDYKQTINLPQTDFPMKADLARREPDILKRWEDTQTYQKLREIAKGRPTFILQDGPPYANGAIHLGHAINKVLKDIVVKSRTMDGFDAPYVPGWDCHGLPIEHQIEKTRGKEVKSLDPRAFRQACREFAQSQINGQREDFKRLGVMGDWDDPYITMAPKYEAEQLRAFAEILRNGHVYKGLKPVHWCLDCRSALAEAEVEYEDKTSPALDVRFGVKDLADLAKRFGVAALKSPASIVIWTTTPWTLPANQAVALGPEFRYSLVDTGSELLILASALVDAVTKRAGVENVTRIAEVDGAKLEGLQLQHPFYERVVPVILGDHVTIDDGTGAVHTAPGHGAEDFEVGLKYKLEVYNPVGSDGRFVTGTPIFEGERVFDANKHVIEVLKEHGTLLHEAKLTHRYAHCWRHKTPVIYRATAQWFISMEQANLRKGALREIAKVQWVPGWGQNRINGMIADRPDWCISRQRVWGVPLPLFTHKATGELHPRTVELIEPVAKLVEEGGIDAWFDLDPAALLGGEAADYEKVNDIMDVWFDSGIAHHSVPKQHPSVKAPADLYLEGSDQHRGWFHSSLLTSVAQHDRAPYKAVLTHGFTIDEKGRKMSKSLGNVVVPQKVIGTLGADVLRLWIAATDYANEMALSDEILKRVAESYRRIRNTARFLLGNMDGFDPATDKVPVSEMVAVDRWAVWRTHQLQEEVIAAYRSYQFHLIYQKVHNFCSVDLGGFYLDITKDRVYTTGKKSLPRRSAQTAMFYIAEALSRWLAPILSFTAEEIWRYMPGARSESVFFNTFFEFPKELTQPPSIDWEAILNVRSAIARELEKLRNAGSIGAPLDAEVDVYTKGPLLETLQSFGEELRFVFITSEARAHSADSRPADAVAAAEGEGNTTWIAVKPTSAAKCVRCWHKRPDVGQHPNHPELCGRCVSNVDGPGEQRRFT</sequence>
<dbReference type="Gene3D" id="1.10.730.20">
    <property type="match status" value="1"/>
</dbReference>
<dbReference type="Pfam" id="PF00133">
    <property type="entry name" value="tRNA-synt_1"/>
    <property type="match status" value="1"/>
</dbReference>
<dbReference type="InterPro" id="IPR009008">
    <property type="entry name" value="Val/Leu/Ile-tRNA-synth_edit"/>
</dbReference>
<feature type="domain" description="Zinc finger FPG/IleRS-type" evidence="14">
    <location>
        <begin position="896"/>
        <end position="923"/>
    </location>
</feature>
<name>A0ABV8T4W5_9GAMM</name>
<evidence type="ECO:0000256" key="3">
    <source>
        <dbReference type="ARBA" id="ARBA00022598"/>
    </source>
</evidence>
<comment type="similarity">
    <text evidence="1 12">Belongs to the class-I aminoacyl-tRNA synthetase family. IleS type 1 subfamily.</text>
</comment>
<feature type="binding site" evidence="12">
    <location>
        <position position="602"/>
    </location>
    <ligand>
        <name>ATP</name>
        <dbReference type="ChEBI" id="CHEBI:30616"/>
    </ligand>
</feature>
<dbReference type="InterPro" id="IPR009080">
    <property type="entry name" value="tRNAsynth_Ia_anticodon-bd"/>
</dbReference>
<comment type="catalytic activity">
    <reaction evidence="11 12">
        <text>tRNA(Ile) + L-isoleucine + ATP = L-isoleucyl-tRNA(Ile) + AMP + diphosphate</text>
        <dbReference type="Rhea" id="RHEA:11060"/>
        <dbReference type="Rhea" id="RHEA-COMP:9666"/>
        <dbReference type="Rhea" id="RHEA-COMP:9695"/>
        <dbReference type="ChEBI" id="CHEBI:30616"/>
        <dbReference type="ChEBI" id="CHEBI:33019"/>
        <dbReference type="ChEBI" id="CHEBI:58045"/>
        <dbReference type="ChEBI" id="CHEBI:78442"/>
        <dbReference type="ChEBI" id="CHEBI:78528"/>
        <dbReference type="ChEBI" id="CHEBI:456215"/>
        <dbReference type="EC" id="6.1.1.5"/>
    </reaction>
</comment>
<feature type="binding site" evidence="12">
    <location>
        <position position="900"/>
    </location>
    <ligand>
        <name>Zn(2+)</name>
        <dbReference type="ChEBI" id="CHEBI:29105"/>
    </ligand>
</feature>
<proteinExistence type="inferred from homology"/>
<comment type="function">
    <text evidence="10 12">Catalyzes the attachment of isoleucine to tRNA(Ile). As IleRS can inadvertently accommodate and process structurally similar amino acids such as valine, to avoid such errors it has two additional distinct tRNA(Ile)-dependent editing activities. One activity is designated as 'pretransfer' editing and involves the hydrolysis of activated Val-AMP. The other activity is designated 'posttransfer' editing and involves deacylation of mischarged Val-tRNA(Ile).</text>
</comment>
<dbReference type="InterPro" id="IPR050081">
    <property type="entry name" value="Ile-tRNA_ligase"/>
</dbReference>
<keyword evidence="6 12" id="KW-0862">Zinc</keyword>
<dbReference type="CDD" id="cd07960">
    <property type="entry name" value="Anticodon_Ia_Ile_BEm"/>
    <property type="match status" value="1"/>
</dbReference>
<dbReference type="PROSITE" id="PS00178">
    <property type="entry name" value="AA_TRNA_LIGASE_I"/>
    <property type="match status" value="1"/>
</dbReference>
<evidence type="ECO:0000259" key="13">
    <source>
        <dbReference type="Pfam" id="PF00133"/>
    </source>
</evidence>
<comment type="cofactor">
    <cofactor evidence="12">
        <name>Zn(2+)</name>
        <dbReference type="ChEBI" id="CHEBI:29105"/>
    </cofactor>
    <text evidence="12">Binds 1 zinc ion per subunit.</text>
</comment>
<dbReference type="InterPro" id="IPR002300">
    <property type="entry name" value="aa-tRNA-synth_Ia"/>
</dbReference>
<keyword evidence="17" id="KW-1185">Reference proteome</keyword>
<evidence type="ECO:0000256" key="10">
    <source>
        <dbReference type="ARBA" id="ARBA00025217"/>
    </source>
</evidence>
<dbReference type="HAMAP" id="MF_02002">
    <property type="entry name" value="Ile_tRNA_synth_type1"/>
    <property type="match status" value="1"/>
</dbReference>
<keyword evidence="7 12" id="KW-0067">ATP-binding</keyword>
<dbReference type="GO" id="GO:0004822">
    <property type="term" value="F:isoleucine-tRNA ligase activity"/>
    <property type="evidence" value="ECO:0007669"/>
    <property type="project" value="UniProtKB-EC"/>
</dbReference>
<dbReference type="InterPro" id="IPR001412">
    <property type="entry name" value="aa-tRNA-synth_I_CS"/>
</dbReference>
<dbReference type="SUPFAM" id="SSF47323">
    <property type="entry name" value="Anticodon-binding domain of a subclass of class I aminoacyl-tRNA synthetases"/>
    <property type="match status" value="1"/>
</dbReference>
<comment type="caution">
    <text evidence="16">The sequence shown here is derived from an EMBL/GenBank/DDBJ whole genome shotgun (WGS) entry which is preliminary data.</text>
</comment>
<feature type="binding site" evidence="12">
    <location>
        <position position="917"/>
    </location>
    <ligand>
        <name>Zn(2+)</name>
        <dbReference type="ChEBI" id="CHEBI:29105"/>
    </ligand>
</feature>
<keyword evidence="5 12" id="KW-0547">Nucleotide-binding</keyword>
<reference evidence="17" key="1">
    <citation type="journal article" date="2019" name="Int. J. Syst. Evol. Microbiol.">
        <title>The Global Catalogue of Microorganisms (GCM) 10K type strain sequencing project: providing services to taxonomists for standard genome sequencing and annotation.</title>
        <authorList>
            <consortium name="The Broad Institute Genomics Platform"/>
            <consortium name="The Broad Institute Genome Sequencing Center for Infectious Disease"/>
            <person name="Wu L."/>
            <person name="Ma J."/>
        </authorList>
    </citation>
    <scope>NUCLEOTIDE SEQUENCE [LARGE SCALE GENOMIC DNA]</scope>
    <source>
        <strain evidence="17">CGMCC 1.10759</strain>
    </source>
</reference>
<keyword evidence="8 12" id="KW-0648">Protein biosynthesis</keyword>
<organism evidence="16 17">
    <name type="scientific">Steroidobacter flavus</name>
    <dbReference type="NCBI Taxonomy" id="1842136"/>
    <lineage>
        <taxon>Bacteria</taxon>
        <taxon>Pseudomonadati</taxon>
        <taxon>Pseudomonadota</taxon>
        <taxon>Gammaproteobacteria</taxon>
        <taxon>Steroidobacterales</taxon>
        <taxon>Steroidobacteraceae</taxon>
        <taxon>Steroidobacter</taxon>
    </lineage>
</organism>
<dbReference type="PANTHER" id="PTHR42765:SF1">
    <property type="entry name" value="ISOLEUCINE--TRNA LIGASE, MITOCHONDRIAL"/>
    <property type="match status" value="1"/>
</dbReference>
<dbReference type="NCBIfam" id="TIGR00392">
    <property type="entry name" value="ileS"/>
    <property type="match status" value="1"/>
</dbReference>
<keyword evidence="2 12" id="KW-0963">Cytoplasm</keyword>
<evidence type="ECO:0000256" key="12">
    <source>
        <dbReference type="HAMAP-Rule" id="MF_02002"/>
    </source>
</evidence>
<dbReference type="Pfam" id="PF08264">
    <property type="entry name" value="Anticodon_1"/>
    <property type="match status" value="1"/>
</dbReference>
<dbReference type="EC" id="6.1.1.5" evidence="12"/>
<dbReference type="Proteomes" id="UP001595904">
    <property type="component" value="Unassembled WGS sequence"/>
</dbReference>
<protein>
    <recommendedName>
        <fullName evidence="12">Isoleucine--tRNA ligase</fullName>
        <ecNumber evidence="12">6.1.1.5</ecNumber>
    </recommendedName>
    <alternativeName>
        <fullName evidence="12">Isoleucyl-tRNA synthetase</fullName>
        <shortName evidence="12">IleRS</shortName>
    </alternativeName>
</protein>
<comment type="subunit">
    <text evidence="12">Monomer.</text>
</comment>
<evidence type="ECO:0000259" key="14">
    <source>
        <dbReference type="Pfam" id="PF06827"/>
    </source>
</evidence>
<dbReference type="InterPro" id="IPR033708">
    <property type="entry name" value="Anticodon_Ile_BEm"/>
</dbReference>
<dbReference type="CDD" id="cd00818">
    <property type="entry name" value="IleRS_core"/>
    <property type="match status" value="1"/>
</dbReference>
<keyword evidence="9 12" id="KW-0030">Aminoacyl-tRNA synthetase</keyword>
<dbReference type="PANTHER" id="PTHR42765">
    <property type="entry name" value="SOLEUCYL-TRNA SYNTHETASE"/>
    <property type="match status" value="1"/>
</dbReference>
<evidence type="ECO:0000256" key="8">
    <source>
        <dbReference type="ARBA" id="ARBA00022917"/>
    </source>
</evidence>
<evidence type="ECO:0000256" key="9">
    <source>
        <dbReference type="ARBA" id="ARBA00023146"/>
    </source>
</evidence>
<dbReference type="PRINTS" id="PR00984">
    <property type="entry name" value="TRNASYNTHILE"/>
</dbReference>
<dbReference type="InterPro" id="IPR002301">
    <property type="entry name" value="Ile-tRNA-ligase"/>
</dbReference>
<accession>A0ABV8T4W5</accession>
<evidence type="ECO:0000256" key="11">
    <source>
        <dbReference type="ARBA" id="ARBA00048359"/>
    </source>
</evidence>
<dbReference type="SUPFAM" id="SSF52374">
    <property type="entry name" value="Nucleotidylyl transferase"/>
    <property type="match status" value="1"/>
</dbReference>
<dbReference type="InterPro" id="IPR014729">
    <property type="entry name" value="Rossmann-like_a/b/a_fold"/>
</dbReference>
<feature type="short sequence motif" description="'HIGH' region" evidence="12">
    <location>
        <begin position="57"/>
        <end position="67"/>
    </location>
</feature>
<comment type="subcellular location">
    <subcellularLocation>
        <location evidence="12">Cytoplasm</location>
    </subcellularLocation>
</comment>
<evidence type="ECO:0000313" key="17">
    <source>
        <dbReference type="Proteomes" id="UP001595904"/>
    </source>
</evidence>
<gene>
    <name evidence="12 16" type="primary">ileS</name>
    <name evidence="16" type="ORF">ACFPN2_38310</name>
</gene>